<name>A0ABT4RGR9_9ACTN</name>
<accession>A0ABT4RGR9</accession>
<feature type="domain" description="DUF1707" evidence="2">
    <location>
        <begin position="6"/>
        <end position="58"/>
    </location>
</feature>
<keyword evidence="1" id="KW-1133">Transmembrane helix</keyword>
<keyword evidence="1" id="KW-0472">Membrane</keyword>
<evidence type="ECO:0000259" key="3">
    <source>
        <dbReference type="Pfam" id="PF13239"/>
    </source>
</evidence>
<keyword evidence="1" id="KW-0812">Transmembrane</keyword>
<dbReference type="PANTHER" id="PTHR40763">
    <property type="entry name" value="MEMBRANE PROTEIN-RELATED"/>
    <property type="match status" value="1"/>
</dbReference>
<organism evidence="4 5">
    <name type="scientific">Solirubrobacter deserti</name>
    <dbReference type="NCBI Taxonomy" id="2282478"/>
    <lineage>
        <taxon>Bacteria</taxon>
        <taxon>Bacillati</taxon>
        <taxon>Actinomycetota</taxon>
        <taxon>Thermoleophilia</taxon>
        <taxon>Solirubrobacterales</taxon>
        <taxon>Solirubrobacteraceae</taxon>
        <taxon>Solirubrobacter</taxon>
    </lineage>
</organism>
<protein>
    <submittedName>
        <fullName evidence="4">DUF1707 domain-containing protein</fullName>
    </submittedName>
</protein>
<feature type="transmembrane region" description="Helical" evidence="1">
    <location>
        <begin position="102"/>
        <end position="122"/>
    </location>
</feature>
<gene>
    <name evidence="4" type="ORF">OJ962_09365</name>
</gene>
<evidence type="ECO:0000256" key="1">
    <source>
        <dbReference type="SAM" id="Phobius"/>
    </source>
</evidence>
<feature type="transmembrane region" description="Helical" evidence="1">
    <location>
        <begin position="79"/>
        <end position="96"/>
    </location>
</feature>
<dbReference type="Pfam" id="PF08044">
    <property type="entry name" value="DUF1707"/>
    <property type="match status" value="1"/>
</dbReference>
<dbReference type="Pfam" id="PF13239">
    <property type="entry name" value="2TM"/>
    <property type="match status" value="1"/>
</dbReference>
<dbReference type="RefSeq" id="WP_202953025.1">
    <property type="nucleotide sequence ID" value="NZ_JAPCID010000011.1"/>
</dbReference>
<dbReference type="Proteomes" id="UP001147700">
    <property type="component" value="Unassembled WGS sequence"/>
</dbReference>
<evidence type="ECO:0000313" key="4">
    <source>
        <dbReference type="EMBL" id="MDA0137705.1"/>
    </source>
</evidence>
<reference evidence="4" key="1">
    <citation type="submission" date="2022-10" db="EMBL/GenBank/DDBJ databases">
        <title>The WGS of Solirubrobacter sp. CPCC 204708.</title>
        <authorList>
            <person name="Jiang Z."/>
        </authorList>
    </citation>
    <scope>NUCLEOTIDE SEQUENCE</scope>
    <source>
        <strain evidence="4">CPCC 204708</strain>
    </source>
</reference>
<dbReference type="PANTHER" id="PTHR40763:SF4">
    <property type="entry name" value="DUF1707 DOMAIN-CONTAINING PROTEIN"/>
    <property type="match status" value="1"/>
</dbReference>
<evidence type="ECO:0000313" key="5">
    <source>
        <dbReference type="Proteomes" id="UP001147700"/>
    </source>
</evidence>
<evidence type="ECO:0000259" key="2">
    <source>
        <dbReference type="Pfam" id="PF08044"/>
    </source>
</evidence>
<feature type="domain" description="2TM" evidence="3">
    <location>
        <begin position="71"/>
        <end position="122"/>
    </location>
</feature>
<dbReference type="InterPro" id="IPR012551">
    <property type="entry name" value="DUF1707_SHOCT-like"/>
</dbReference>
<keyword evidence="5" id="KW-1185">Reference proteome</keyword>
<dbReference type="EMBL" id="JAPCID010000011">
    <property type="protein sequence ID" value="MDA0137705.1"/>
    <property type="molecule type" value="Genomic_DNA"/>
</dbReference>
<dbReference type="InterPro" id="IPR025698">
    <property type="entry name" value="2TM_dom"/>
</dbReference>
<proteinExistence type="predicted"/>
<comment type="caution">
    <text evidence="4">The sequence shown here is derived from an EMBL/GenBank/DDBJ whole genome shotgun (WGS) entry which is preliminary data.</text>
</comment>
<sequence length="142" mass="15852">MSELDLRVGDDDRERVVGALQRHARAGRLDPVELDERLEAALSAKTFRELESLTADLPDETRTPQALRRRKVGELRGHLGFWITVSVICLAVWAATGADYFWPLWPIAFIGLTVVLHGLEVLKCAPDRSTSAAPSHRSARLR</sequence>